<dbReference type="EMBL" id="FMYQ01000049">
    <property type="protein sequence ID" value="SDE44021.1"/>
    <property type="molecule type" value="Genomic_DNA"/>
</dbReference>
<keyword evidence="4" id="KW-1185">Reference proteome</keyword>
<evidence type="ECO:0000259" key="2">
    <source>
        <dbReference type="PROSITE" id="PS50914"/>
    </source>
</evidence>
<protein>
    <submittedName>
        <fullName evidence="3">Osmotically-inducible protein OsmY, contains BON domain</fullName>
    </submittedName>
</protein>
<dbReference type="AlphaFoldDB" id="A0A1G7CXP0"/>
<dbReference type="SMART" id="SM00749">
    <property type="entry name" value="BON"/>
    <property type="match status" value="3"/>
</dbReference>
<dbReference type="RefSeq" id="WP_092006334.1">
    <property type="nucleotide sequence ID" value="NZ_FMYQ01000049.1"/>
</dbReference>
<dbReference type="Proteomes" id="UP000198908">
    <property type="component" value="Unassembled WGS sequence"/>
</dbReference>
<reference evidence="4" key="1">
    <citation type="submission" date="2016-09" db="EMBL/GenBank/DDBJ databases">
        <authorList>
            <person name="Varghese N."/>
            <person name="Submissions S."/>
        </authorList>
    </citation>
    <scope>NUCLEOTIDE SEQUENCE [LARGE SCALE GENOMIC DNA]</scope>
    <source>
        <strain evidence="4">TNe-862</strain>
    </source>
</reference>
<feature type="domain" description="BON" evidence="2">
    <location>
        <begin position="149"/>
        <end position="216"/>
    </location>
</feature>
<organism evidence="3 4">
    <name type="scientific">Paraburkholderia lycopersici</name>
    <dbReference type="NCBI Taxonomy" id="416944"/>
    <lineage>
        <taxon>Bacteria</taxon>
        <taxon>Pseudomonadati</taxon>
        <taxon>Pseudomonadota</taxon>
        <taxon>Betaproteobacteria</taxon>
        <taxon>Burkholderiales</taxon>
        <taxon>Burkholderiaceae</taxon>
        <taxon>Paraburkholderia</taxon>
    </lineage>
</organism>
<dbReference type="OrthoDB" id="870892at2"/>
<dbReference type="PANTHER" id="PTHR34606">
    <property type="entry name" value="BON DOMAIN-CONTAINING PROTEIN"/>
    <property type="match status" value="1"/>
</dbReference>
<dbReference type="Gene3D" id="3.30.1340.30">
    <property type="match status" value="3"/>
</dbReference>
<feature type="domain" description="BON" evidence="2">
    <location>
        <begin position="3"/>
        <end position="71"/>
    </location>
</feature>
<sequence>MKSDEALREDVVCELLWDPAIDAARVEVGVQDRIVTLSGAVPSYAQKMAIQRAVERVAGCRAIAIELTIEPPPAVPHPDVDLAEAIALALRWQAGLAETQVHVEVERGCVTLSGVVDWGYQRNLAEKVVSRMRGVMGVTNEVAVRNSGDVAHVAEHISAALARRAQREFAGIHITVENGVATLSGTVSSLRDRRAACGATWATRGVRRVVDKLIVE</sequence>
<feature type="domain" description="BON" evidence="2">
    <location>
        <begin position="78"/>
        <end position="146"/>
    </location>
</feature>
<dbReference type="PROSITE" id="PS50914">
    <property type="entry name" value="BON"/>
    <property type="match status" value="3"/>
</dbReference>
<gene>
    <name evidence="3" type="ORF">SAMN05421548_1498</name>
</gene>
<evidence type="ECO:0000313" key="3">
    <source>
        <dbReference type="EMBL" id="SDE44021.1"/>
    </source>
</evidence>
<keyword evidence="1" id="KW-0732">Signal</keyword>
<dbReference type="InterPro" id="IPR007055">
    <property type="entry name" value="BON_dom"/>
</dbReference>
<dbReference type="STRING" id="416944.SAMN05421548_1498"/>
<evidence type="ECO:0000313" key="4">
    <source>
        <dbReference type="Proteomes" id="UP000198908"/>
    </source>
</evidence>
<name>A0A1G7CXP0_9BURK</name>
<dbReference type="InterPro" id="IPR051686">
    <property type="entry name" value="Lipoprotein_DolP"/>
</dbReference>
<evidence type="ECO:0000256" key="1">
    <source>
        <dbReference type="ARBA" id="ARBA00022729"/>
    </source>
</evidence>
<dbReference type="Pfam" id="PF04972">
    <property type="entry name" value="BON"/>
    <property type="match status" value="3"/>
</dbReference>
<dbReference type="PANTHER" id="PTHR34606:SF4">
    <property type="entry name" value="OUTER MEMBRANE LIPOPROTEIN DOLP"/>
    <property type="match status" value="1"/>
</dbReference>
<proteinExistence type="predicted"/>
<accession>A0A1G7CXP0</accession>
<dbReference type="InterPro" id="IPR014004">
    <property type="entry name" value="Transpt-assoc_nodulatn_dom_bac"/>
</dbReference>